<keyword evidence="10" id="KW-0460">Magnesium</keyword>
<dbReference type="InterPro" id="IPR008250">
    <property type="entry name" value="ATPase_P-typ_transduc_dom_A_sf"/>
</dbReference>
<keyword evidence="14 15" id="KW-0472">Membrane</keyword>
<dbReference type="Pfam" id="PF19335">
    <property type="entry name" value="HMBD"/>
    <property type="match status" value="1"/>
</dbReference>
<accession>A0A857ML68</accession>
<dbReference type="GO" id="GO:0016887">
    <property type="term" value="F:ATP hydrolysis activity"/>
    <property type="evidence" value="ECO:0007669"/>
    <property type="project" value="InterPro"/>
</dbReference>
<dbReference type="GO" id="GO:0055070">
    <property type="term" value="P:copper ion homeostasis"/>
    <property type="evidence" value="ECO:0007669"/>
    <property type="project" value="TreeGrafter"/>
</dbReference>
<keyword evidence="18" id="KW-0378">Hydrolase</keyword>
<dbReference type="EMBL" id="CP045921">
    <property type="protein sequence ID" value="QHN43364.1"/>
    <property type="molecule type" value="Genomic_DNA"/>
</dbReference>
<dbReference type="GO" id="GO:0005507">
    <property type="term" value="F:copper ion binding"/>
    <property type="evidence" value="ECO:0007669"/>
    <property type="project" value="TreeGrafter"/>
</dbReference>
<dbReference type="InterPro" id="IPR023214">
    <property type="entry name" value="HAD_sf"/>
</dbReference>
<keyword evidence="7 15" id="KW-0479">Metal-binding</keyword>
<comment type="subcellular location">
    <subcellularLocation>
        <location evidence="1">Cell membrane</location>
        <topology evidence="1">Multi-pass membrane protein</topology>
    </subcellularLocation>
</comment>
<keyword evidence="6 15" id="KW-0812">Transmembrane</keyword>
<proteinExistence type="inferred from homology"/>
<name>A0A857ML68_9BACT</name>
<dbReference type="InterPro" id="IPR018303">
    <property type="entry name" value="ATPase_P-typ_P_site"/>
</dbReference>
<organism evidence="18 19">
    <name type="scientific">Candidatus Mycosynbacter amalyticus</name>
    <dbReference type="NCBI Taxonomy" id="2665156"/>
    <lineage>
        <taxon>Bacteria</taxon>
        <taxon>Candidatus Saccharimonadota</taxon>
        <taxon>Candidatus Saccharimonadota incertae sedis</taxon>
        <taxon>Candidatus Mycosynbacter</taxon>
    </lineage>
</organism>
<keyword evidence="5" id="KW-0597">Phosphoprotein</keyword>
<evidence type="ECO:0000259" key="16">
    <source>
        <dbReference type="Pfam" id="PF00122"/>
    </source>
</evidence>
<dbReference type="SUPFAM" id="SSF81653">
    <property type="entry name" value="Calcium ATPase, transduction domain A"/>
    <property type="match status" value="1"/>
</dbReference>
<evidence type="ECO:0000256" key="5">
    <source>
        <dbReference type="ARBA" id="ARBA00022553"/>
    </source>
</evidence>
<keyword evidence="4 15" id="KW-1003">Cell membrane</keyword>
<evidence type="ECO:0000256" key="3">
    <source>
        <dbReference type="ARBA" id="ARBA00022448"/>
    </source>
</evidence>
<dbReference type="SFLD" id="SFLDF00027">
    <property type="entry name" value="p-type_atpase"/>
    <property type="match status" value="1"/>
</dbReference>
<feature type="transmembrane region" description="Helical" evidence="15">
    <location>
        <begin position="660"/>
        <end position="680"/>
    </location>
</feature>
<comment type="similarity">
    <text evidence="2 15">Belongs to the cation transport ATPase (P-type) (TC 3.A.3) family. Type IB subfamily.</text>
</comment>
<protein>
    <submittedName>
        <fullName evidence="18">Copper-translocating P-type ATPase</fullName>
        <ecNumber evidence="18">3.6.3.-</ecNumber>
    </submittedName>
</protein>
<feature type="domain" description="Heavy metal binding" evidence="17">
    <location>
        <begin position="1"/>
        <end position="23"/>
    </location>
</feature>
<dbReference type="AlphaFoldDB" id="A0A857ML68"/>
<evidence type="ECO:0000256" key="2">
    <source>
        <dbReference type="ARBA" id="ARBA00006024"/>
    </source>
</evidence>
<evidence type="ECO:0000256" key="9">
    <source>
        <dbReference type="ARBA" id="ARBA00022840"/>
    </source>
</evidence>
<evidence type="ECO:0000256" key="10">
    <source>
        <dbReference type="ARBA" id="ARBA00022842"/>
    </source>
</evidence>
<reference evidence="18" key="1">
    <citation type="journal article" date="2021" name="Nat. Microbiol.">
        <title>Cocultivation of an ultrasmall environmental parasitic bacterium with lytic ability against bacteria associated with wastewater foams.</title>
        <authorList>
            <person name="Batinovic S."/>
            <person name="Rose J.J.A."/>
            <person name="Ratcliffe J."/>
            <person name="Seviour R.J."/>
            <person name="Petrovski S."/>
        </authorList>
    </citation>
    <scope>NUCLEOTIDE SEQUENCE</scope>
    <source>
        <strain evidence="18">JR1</strain>
    </source>
</reference>
<feature type="transmembrane region" description="Helical" evidence="15">
    <location>
        <begin position="141"/>
        <end position="158"/>
    </location>
</feature>
<feature type="domain" description="P-type ATPase A" evidence="16">
    <location>
        <begin position="176"/>
        <end position="276"/>
    </location>
</feature>
<dbReference type="InterPro" id="IPR027256">
    <property type="entry name" value="P-typ_ATPase_IB"/>
</dbReference>
<dbReference type="GO" id="GO:0005886">
    <property type="term" value="C:plasma membrane"/>
    <property type="evidence" value="ECO:0007669"/>
    <property type="project" value="UniProtKB-SubCell"/>
</dbReference>
<keyword evidence="19" id="KW-1185">Reference proteome</keyword>
<dbReference type="GO" id="GO:0043682">
    <property type="term" value="F:P-type divalent copper transporter activity"/>
    <property type="evidence" value="ECO:0007669"/>
    <property type="project" value="TreeGrafter"/>
</dbReference>
<dbReference type="Pfam" id="PF00122">
    <property type="entry name" value="E1-E2_ATPase"/>
    <property type="match status" value="1"/>
</dbReference>
<dbReference type="InterPro" id="IPR036412">
    <property type="entry name" value="HAD-like_sf"/>
</dbReference>
<dbReference type="SFLD" id="SFLDG00002">
    <property type="entry name" value="C1.7:_P-type_atpase_like"/>
    <property type="match status" value="1"/>
</dbReference>
<evidence type="ECO:0000256" key="14">
    <source>
        <dbReference type="ARBA" id="ARBA00023136"/>
    </source>
</evidence>
<feature type="transmembrane region" description="Helical" evidence="15">
    <location>
        <begin position="49"/>
        <end position="69"/>
    </location>
</feature>
<dbReference type="PROSITE" id="PS00154">
    <property type="entry name" value="ATPASE_E1_E2"/>
    <property type="match status" value="1"/>
</dbReference>
<dbReference type="InterPro" id="IPR059000">
    <property type="entry name" value="ATPase_P-type_domA"/>
</dbReference>
<keyword evidence="9 15" id="KW-0067">ATP-binding</keyword>
<dbReference type="NCBIfam" id="TIGR01494">
    <property type="entry name" value="ATPase_P-type"/>
    <property type="match status" value="1"/>
</dbReference>
<feature type="transmembrane region" description="Helical" evidence="15">
    <location>
        <begin position="325"/>
        <end position="353"/>
    </location>
</feature>
<dbReference type="InterPro" id="IPR001757">
    <property type="entry name" value="P_typ_ATPase"/>
</dbReference>
<dbReference type="FunFam" id="2.70.150.10:FF:000002">
    <property type="entry name" value="Copper-transporting ATPase 1, putative"/>
    <property type="match status" value="1"/>
</dbReference>
<dbReference type="PANTHER" id="PTHR43520">
    <property type="entry name" value="ATP7, ISOFORM B"/>
    <property type="match status" value="1"/>
</dbReference>
<evidence type="ECO:0000256" key="8">
    <source>
        <dbReference type="ARBA" id="ARBA00022741"/>
    </source>
</evidence>
<dbReference type="SUPFAM" id="SSF81665">
    <property type="entry name" value="Calcium ATPase, transmembrane domain M"/>
    <property type="match status" value="1"/>
</dbReference>
<evidence type="ECO:0000256" key="4">
    <source>
        <dbReference type="ARBA" id="ARBA00022475"/>
    </source>
</evidence>
<dbReference type="Gene3D" id="3.40.50.1000">
    <property type="entry name" value="HAD superfamily/HAD-like"/>
    <property type="match status" value="1"/>
</dbReference>
<dbReference type="InterPro" id="IPR023299">
    <property type="entry name" value="ATPase_P-typ_cyto_dom_N"/>
</dbReference>
<evidence type="ECO:0000256" key="6">
    <source>
        <dbReference type="ARBA" id="ARBA00022692"/>
    </source>
</evidence>
<feature type="transmembrane region" description="Helical" evidence="15">
    <location>
        <begin position="632"/>
        <end position="654"/>
    </location>
</feature>
<evidence type="ECO:0000313" key="18">
    <source>
        <dbReference type="EMBL" id="QHN43364.1"/>
    </source>
</evidence>
<dbReference type="PANTHER" id="PTHR43520:SF5">
    <property type="entry name" value="CATION-TRANSPORTING P-TYPE ATPASE-RELATED"/>
    <property type="match status" value="1"/>
</dbReference>
<feature type="transmembrane region" description="Helical" evidence="15">
    <location>
        <begin position="292"/>
        <end position="313"/>
    </location>
</feature>
<evidence type="ECO:0000256" key="12">
    <source>
        <dbReference type="ARBA" id="ARBA00022989"/>
    </source>
</evidence>
<evidence type="ECO:0000256" key="7">
    <source>
        <dbReference type="ARBA" id="ARBA00022723"/>
    </source>
</evidence>
<dbReference type="InterPro" id="IPR044492">
    <property type="entry name" value="P_typ_ATPase_HD_dom"/>
</dbReference>
<dbReference type="PRINTS" id="PR00119">
    <property type="entry name" value="CATATPASE"/>
</dbReference>
<dbReference type="InterPro" id="IPR045800">
    <property type="entry name" value="HMBD"/>
</dbReference>
<dbReference type="KEGG" id="mama:GII36_04105"/>
<feature type="transmembrane region" description="Helical" evidence="15">
    <location>
        <begin position="81"/>
        <end position="99"/>
    </location>
</feature>
<dbReference type="Gene3D" id="2.70.150.10">
    <property type="entry name" value="Calcium-transporting ATPase, cytoplasmic transduction domain A"/>
    <property type="match status" value="1"/>
</dbReference>
<dbReference type="EC" id="3.6.3.-" evidence="18"/>
<keyword evidence="11" id="KW-1278">Translocase</keyword>
<keyword evidence="13" id="KW-0406">Ion transport</keyword>
<dbReference type="InterPro" id="IPR023298">
    <property type="entry name" value="ATPase_P-typ_TM_dom_sf"/>
</dbReference>
<dbReference type="SFLD" id="SFLDS00003">
    <property type="entry name" value="Haloacid_Dehalogenase"/>
    <property type="match status" value="1"/>
</dbReference>
<dbReference type="Gene3D" id="3.40.1110.10">
    <property type="entry name" value="Calcium-transporting ATPase, cytoplasmic domain N"/>
    <property type="match status" value="1"/>
</dbReference>
<dbReference type="NCBIfam" id="TIGR01525">
    <property type="entry name" value="ATPase-IB_hvy"/>
    <property type="match status" value="1"/>
</dbReference>
<dbReference type="Proteomes" id="UP001059824">
    <property type="component" value="Chromosome"/>
</dbReference>
<dbReference type="SUPFAM" id="SSF56784">
    <property type="entry name" value="HAD-like"/>
    <property type="match status" value="1"/>
</dbReference>
<feature type="transmembrane region" description="Helical" evidence="15">
    <location>
        <begin position="111"/>
        <end position="129"/>
    </location>
</feature>
<evidence type="ECO:0000259" key="17">
    <source>
        <dbReference type="Pfam" id="PF19335"/>
    </source>
</evidence>
<evidence type="ECO:0000256" key="1">
    <source>
        <dbReference type="ARBA" id="ARBA00004651"/>
    </source>
</evidence>
<keyword evidence="8 15" id="KW-0547">Nucleotide-binding</keyword>
<keyword evidence="12 15" id="KW-1133">Transmembrane helix</keyword>
<evidence type="ECO:0000256" key="13">
    <source>
        <dbReference type="ARBA" id="ARBA00023065"/>
    </source>
</evidence>
<dbReference type="NCBIfam" id="TIGR01511">
    <property type="entry name" value="ATPase-IB1_Cu"/>
    <property type="match status" value="1"/>
</dbReference>
<evidence type="ECO:0000313" key="19">
    <source>
        <dbReference type="Proteomes" id="UP001059824"/>
    </source>
</evidence>
<keyword evidence="3" id="KW-0813">Transport</keyword>
<evidence type="ECO:0000256" key="11">
    <source>
        <dbReference type="ARBA" id="ARBA00022967"/>
    </source>
</evidence>
<sequence>MHPEVTSDKPGMCPKCHMALEKVKQKPEQHGHDHDKHAGHSPNMFKQKFWLSLLLTIPTLVFSHTVQSWFGLNFMFTGSEYIPAVFGTTIFLYGGLVFLKSARGELAARQPGMMTLISMAISVAFVYSLLVTFKVVSGMDFWWELATLVTIMLLGHWLEMASVQNAQGALNELAKLLPDEAELIDGDTTKKVLISELKVGDLLLIRPGAGVPVDGVVVKGSSEVNESMLTGESKPVAKKPDSEVIGGTINASGALTIKATKVGNDTALAGIMKLVEEAQTSKSNTQILADKAAFYLTFVALGAALITWIAWWIAGASAGFILERIVTVLVIACPHALGLAVPLVTAISTTLAAKNGLLVRQRMALEAARNIDVILFDKTGTLTKGEQGVVDVVAKDKTRMLSLAAALERESEHPIAKAIFQYARGQNVPEIHTTDFSALSGRGVRATINGKSVYIGGPRILEERAVRLDAALRAATKKASDDGKTVVYVIEGRNVLGAIMLADVIRKESREAVATLHSMGKRVAMLTGDSKGVAAWVAKELGIKEYFAEVLPENKAETVKKLQTDGSRVAMVGDGVNDAPALTQADIGIAIGAGTDVAIESAGIVLASSDPRGVAKIVTLSKKTYSKMVQNLAWATGYNALAIPLAAGVTSALGFVLSPAFGAVLMSLSTIVVAINAQFLRKVRL</sequence>
<gene>
    <name evidence="18" type="ORF">GII36_04105</name>
</gene>
<dbReference type="GO" id="GO:0005524">
    <property type="term" value="F:ATP binding"/>
    <property type="evidence" value="ECO:0007669"/>
    <property type="project" value="UniProtKB-UniRule"/>
</dbReference>
<evidence type="ECO:0000256" key="15">
    <source>
        <dbReference type="RuleBase" id="RU362081"/>
    </source>
</evidence>
<dbReference type="Pfam" id="PF00702">
    <property type="entry name" value="Hydrolase"/>
    <property type="match status" value="1"/>
</dbReference>